<dbReference type="Gene3D" id="3.10.180.10">
    <property type="entry name" value="2,3-Dihydroxybiphenyl 1,2-Dioxygenase, domain 1"/>
    <property type="match status" value="1"/>
</dbReference>
<evidence type="ECO:0000313" key="2">
    <source>
        <dbReference type="EMBL" id="GHC47932.1"/>
    </source>
</evidence>
<accession>A0A918WG04</accession>
<keyword evidence="3" id="KW-1185">Reference proteome</keyword>
<dbReference type="PROSITE" id="PS51819">
    <property type="entry name" value="VOC"/>
    <property type="match status" value="1"/>
</dbReference>
<organism evidence="2 3">
    <name type="scientific">Roseibacillus persicicus</name>
    <dbReference type="NCBI Taxonomy" id="454148"/>
    <lineage>
        <taxon>Bacteria</taxon>
        <taxon>Pseudomonadati</taxon>
        <taxon>Verrucomicrobiota</taxon>
        <taxon>Verrucomicrobiia</taxon>
        <taxon>Verrucomicrobiales</taxon>
        <taxon>Verrucomicrobiaceae</taxon>
        <taxon>Roseibacillus</taxon>
    </lineage>
</organism>
<dbReference type="InterPro" id="IPR004360">
    <property type="entry name" value="Glyas_Fos-R_dOase_dom"/>
</dbReference>
<feature type="domain" description="VOC" evidence="1">
    <location>
        <begin position="2"/>
        <end position="113"/>
    </location>
</feature>
<comment type="caution">
    <text evidence="2">The sequence shown here is derived from an EMBL/GenBank/DDBJ whole genome shotgun (WGS) entry which is preliminary data.</text>
</comment>
<evidence type="ECO:0000259" key="1">
    <source>
        <dbReference type="PROSITE" id="PS51819"/>
    </source>
</evidence>
<reference evidence="2" key="1">
    <citation type="journal article" date="2014" name="Int. J. Syst. Evol. Microbiol.">
        <title>Complete genome sequence of Corynebacterium casei LMG S-19264T (=DSM 44701T), isolated from a smear-ripened cheese.</title>
        <authorList>
            <consortium name="US DOE Joint Genome Institute (JGI-PGF)"/>
            <person name="Walter F."/>
            <person name="Albersmeier A."/>
            <person name="Kalinowski J."/>
            <person name="Ruckert C."/>
        </authorList>
    </citation>
    <scope>NUCLEOTIDE SEQUENCE</scope>
    <source>
        <strain evidence="2">KCTC 12988</strain>
    </source>
</reference>
<gene>
    <name evidence="2" type="ORF">GCM10007100_12190</name>
</gene>
<dbReference type="AlphaFoldDB" id="A0A918WG04"/>
<dbReference type="SUPFAM" id="SSF54593">
    <property type="entry name" value="Glyoxalase/Bleomycin resistance protein/Dihydroxybiphenyl dioxygenase"/>
    <property type="match status" value="1"/>
</dbReference>
<protein>
    <recommendedName>
        <fullName evidence="1">VOC domain-containing protein</fullName>
    </recommendedName>
</protein>
<dbReference type="InterPro" id="IPR037523">
    <property type="entry name" value="VOC_core"/>
</dbReference>
<proteinExistence type="predicted"/>
<dbReference type="Pfam" id="PF00903">
    <property type="entry name" value="Glyoxalase"/>
    <property type="match status" value="1"/>
</dbReference>
<dbReference type="Proteomes" id="UP000644507">
    <property type="component" value="Unassembled WGS sequence"/>
</dbReference>
<dbReference type="InterPro" id="IPR029068">
    <property type="entry name" value="Glyas_Bleomycin-R_OHBP_Dase"/>
</dbReference>
<evidence type="ECO:0000313" key="3">
    <source>
        <dbReference type="Proteomes" id="UP000644507"/>
    </source>
</evidence>
<sequence length="115" mass="12819">MTVLKTKYTLWAADWQRAVAFYRDLFNGIVTMESEVWSEVQVANGIIGIHGGGEGKRTWTGLSFQVEDLRSAIEELKAHGGALASEPHDTPEDPLHLAMCIDPDGNEFMMTQPRK</sequence>
<name>A0A918WG04_9BACT</name>
<dbReference type="EMBL" id="BMXI01000004">
    <property type="protein sequence ID" value="GHC47932.1"/>
    <property type="molecule type" value="Genomic_DNA"/>
</dbReference>
<dbReference type="RefSeq" id="WP_189568339.1">
    <property type="nucleotide sequence ID" value="NZ_BMXI01000004.1"/>
</dbReference>
<reference evidence="2" key="2">
    <citation type="submission" date="2020-09" db="EMBL/GenBank/DDBJ databases">
        <authorList>
            <person name="Sun Q."/>
            <person name="Kim S."/>
        </authorList>
    </citation>
    <scope>NUCLEOTIDE SEQUENCE</scope>
    <source>
        <strain evidence="2">KCTC 12988</strain>
    </source>
</reference>